<sequence>MDYSPKLRRQGSCGCPAVDVVIGGIWCNSRRSRTAGFRRTFAANDYDYDGDDAEVYYYNDDDPLGYYHPSSSSSSSRSSSSSSGRKAVLRGLWRRIMKEKRRVLLCAPQRPPHVPYDARTYAQNFDEGPRGASRRTCRGRSPRGSPCRRGCCGDCDCVCMAV</sequence>
<feature type="region of interest" description="Disordered" evidence="1">
    <location>
        <begin position="67"/>
        <end position="87"/>
    </location>
</feature>
<evidence type="ECO:0000256" key="1">
    <source>
        <dbReference type="SAM" id="MobiDB-lite"/>
    </source>
</evidence>
<reference evidence="2" key="1">
    <citation type="submission" date="2020-07" db="EMBL/GenBank/DDBJ databases">
        <authorList>
            <person name="Lin J."/>
        </authorList>
    </citation>
    <scope>NUCLEOTIDE SEQUENCE</scope>
</reference>
<organism evidence="2">
    <name type="scientific">Ananas comosus var. bracteatus</name>
    <name type="common">red pineapple</name>
    <dbReference type="NCBI Taxonomy" id="296719"/>
    <lineage>
        <taxon>Eukaryota</taxon>
        <taxon>Viridiplantae</taxon>
        <taxon>Streptophyta</taxon>
        <taxon>Embryophyta</taxon>
        <taxon>Tracheophyta</taxon>
        <taxon>Spermatophyta</taxon>
        <taxon>Magnoliopsida</taxon>
        <taxon>Liliopsida</taxon>
        <taxon>Poales</taxon>
        <taxon>Bromeliaceae</taxon>
        <taxon>Bromelioideae</taxon>
        <taxon>Ananas</taxon>
    </lineage>
</organism>
<dbReference type="EMBL" id="LR862136">
    <property type="protein sequence ID" value="CAD1843055.1"/>
    <property type="molecule type" value="Genomic_DNA"/>
</dbReference>
<evidence type="ECO:0000313" key="2">
    <source>
        <dbReference type="EMBL" id="CAD1843055.1"/>
    </source>
</evidence>
<dbReference type="AlphaFoldDB" id="A0A6V7QJQ1"/>
<gene>
    <name evidence="2" type="ORF">CB5_LOCUS26266</name>
</gene>
<feature type="compositionally biased region" description="Low complexity" evidence="1">
    <location>
        <begin position="70"/>
        <end position="83"/>
    </location>
</feature>
<feature type="compositionally biased region" description="Basic residues" evidence="1">
    <location>
        <begin position="132"/>
        <end position="141"/>
    </location>
</feature>
<protein>
    <submittedName>
        <fullName evidence="2">Uncharacterized protein</fullName>
    </submittedName>
</protein>
<name>A0A6V7QJQ1_ANACO</name>
<feature type="region of interest" description="Disordered" evidence="1">
    <location>
        <begin position="125"/>
        <end position="146"/>
    </location>
</feature>
<proteinExistence type="predicted"/>
<accession>A0A6V7QJQ1</accession>